<dbReference type="EMBL" id="MU276016">
    <property type="protein sequence ID" value="KAI0043492.1"/>
    <property type="molecule type" value="Genomic_DNA"/>
</dbReference>
<proteinExistence type="predicted"/>
<organism evidence="1 2">
    <name type="scientific">Auriscalpium vulgare</name>
    <dbReference type="NCBI Taxonomy" id="40419"/>
    <lineage>
        <taxon>Eukaryota</taxon>
        <taxon>Fungi</taxon>
        <taxon>Dikarya</taxon>
        <taxon>Basidiomycota</taxon>
        <taxon>Agaricomycotina</taxon>
        <taxon>Agaricomycetes</taxon>
        <taxon>Russulales</taxon>
        <taxon>Auriscalpiaceae</taxon>
        <taxon>Auriscalpium</taxon>
    </lineage>
</organism>
<keyword evidence="2" id="KW-1185">Reference proteome</keyword>
<evidence type="ECO:0000313" key="1">
    <source>
        <dbReference type="EMBL" id="KAI0043492.1"/>
    </source>
</evidence>
<comment type="caution">
    <text evidence="1">The sequence shown here is derived from an EMBL/GenBank/DDBJ whole genome shotgun (WGS) entry which is preliminary data.</text>
</comment>
<sequence>MRWVCSAFSPVRRRLATCSVDTSCAVVQHLCLTQVGFSAPLSWAIRSHVLAQVGRLRGFSQWSSLSSSDPSYPVGLTFALRPVLSLALGATALARHLPNYMLTSP</sequence>
<reference evidence="1" key="2">
    <citation type="journal article" date="2022" name="New Phytol.">
        <title>Evolutionary transition to the ectomycorrhizal habit in the genomes of a hyperdiverse lineage of mushroom-forming fungi.</title>
        <authorList>
            <person name="Looney B."/>
            <person name="Miyauchi S."/>
            <person name="Morin E."/>
            <person name="Drula E."/>
            <person name="Courty P.E."/>
            <person name="Kohler A."/>
            <person name="Kuo A."/>
            <person name="LaButti K."/>
            <person name="Pangilinan J."/>
            <person name="Lipzen A."/>
            <person name="Riley R."/>
            <person name="Andreopoulos W."/>
            <person name="He G."/>
            <person name="Johnson J."/>
            <person name="Nolan M."/>
            <person name="Tritt A."/>
            <person name="Barry K.W."/>
            <person name="Grigoriev I.V."/>
            <person name="Nagy L.G."/>
            <person name="Hibbett D."/>
            <person name="Henrissat B."/>
            <person name="Matheny P.B."/>
            <person name="Labbe J."/>
            <person name="Martin F.M."/>
        </authorList>
    </citation>
    <scope>NUCLEOTIDE SEQUENCE</scope>
    <source>
        <strain evidence="1">FP105234-sp</strain>
    </source>
</reference>
<name>A0ACB8RIA2_9AGAM</name>
<dbReference type="Proteomes" id="UP000814033">
    <property type="component" value="Unassembled WGS sequence"/>
</dbReference>
<reference evidence="1" key="1">
    <citation type="submission" date="2021-02" db="EMBL/GenBank/DDBJ databases">
        <authorList>
            <consortium name="DOE Joint Genome Institute"/>
            <person name="Ahrendt S."/>
            <person name="Looney B.P."/>
            <person name="Miyauchi S."/>
            <person name="Morin E."/>
            <person name="Drula E."/>
            <person name="Courty P.E."/>
            <person name="Chicoki N."/>
            <person name="Fauchery L."/>
            <person name="Kohler A."/>
            <person name="Kuo A."/>
            <person name="Labutti K."/>
            <person name="Pangilinan J."/>
            <person name="Lipzen A."/>
            <person name="Riley R."/>
            <person name="Andreopoulos W."/>
            <person name="He G."/>
            <person name="Johnson J."/>
            <person name="Barry K.W."/>
            <person name="Grigoriev I.V."/>
            <person name="Nagy L."/>
            <person name="Hibbett D."/>
            <person name="Henrissat B."/>
            <person name="Matheny P.B."/>
            <person name="Labbe J."/>
            <person name="Martin F."/>
        </authorList>
    </citation>
    <scope>NUCLEOTIDE SEQUENCE</scope>
    <source>
        <strain evidence="1">FP105234-sp</strain>
    </source>
</reference>
<protein>
    <submittedName>
        <fullName evidence="1">Uncharacterized protein</fullName>
    </submittedName>
</protein>
<evidence type="ECO:0000313" key="2">
    <source>
        <dbReference type="Proteomes" id="UP000814033"/>
    </source>
</evidence>
<gene>
    <name evidence="1" type="ORF">FA95DRAFT_1563235</name>
</gene>
<accession>A0ACB8RIA2</accession>